<dbReference type="SUPFAM" id="SSF53474">
    <property type="entry name" value="alpha/beta-Hydrolases"/>
    <property type="match status" value="1"/>
</dbReference>
<evidence type="ECO:0000256" key="6">
    <source>
        <dbReference type="ARBA" id="ARBA00023180"/>
    </source>
</evidence>
<dbReference type="PROSITE" id="PS00131">
    <property type="entry name" value="CARBOXYPEPT_SER_SER"/>
    <property type="match status" value="1"/>
</dbReference>
<dbReference type="Gene3D" id="3.40.50.1820">
    <property type="entry name" value="alpha/beta hydrolase"/>
    <property type="match status" value="1"/>
</dbReference>
<dbReference type="InterPro" id="IPR033124">
    <property type="entry name" value="Ser_caboxypep_his_AS"/>
</dbReference>
<dbReference type="OrthoDB" id="443318at2759"/>
<dbReference type="PANTHER" id="PTHR11802:SF479">
    <property type="entry name" value="CARBOXYPEPTIDASE"/>
    <property type="match status" value="1"/>
</dbReference>
<dbReference type="GO" id="GO:0004185">
    <property type="term" value="F:serine-type carboxypeptidase activity"/>
    <property type="evidence" value="ECO:0007669"/>
    <property type="project" value="UniProtKB-UniRule"/>
</dbReference>
<dbReference type="PANTHER" id="PTHR11802">
    <property type="entry name" value="SERINE PROTEASE FAMILY S10 SERINE CARBOXYPEPTIDASE"/>
    <property type="match status" value="1"/>
</dbReference>
<keyword evidence="3 7" id="KW-0645">Protease</keyword>
<dbReference type="Pfam" id="PF00450">
    <property type="entry name" value="Peptidase_S10"/>
    <property type="match status" value="1"/>
</dbReference>
<dbReference type="InterPro" id="IPR001563">
    <property type="entry name" value="Peptidase_S10"/>
</dbReference>
<evidence type="ECO:0000256" key="3">
    <source>
        <dbReference type="ARBA" id="ARBA00022670"/>
    </source>
</evidence>
<dbReference type="PROSITE" id="PS00560">
    <property type="entry name" value="CARBOXYPEPT_SER_HIS"/>
    <property type="match status" value="1"/>
</dbReference>
<feature type="signal peptide" evidence="7">
    <location>
        <begin position="1"/>
        <end position="18"/>
    </location>
</feature>
<dbReference type="EC" id="3.4.16.-" evidence="7"/>
<keyword evidence="6" id="KW-0325">Glycoprotein</keyword>
<keyword evidence="9" id="KW-1185">Reference proteome</keyword>
<organism evidence="8 9">
    <name type="scientific">Claviceps pazoutovae</name>
    <dbReference type="NCBI Taxonomy" id="1649127"/>
    <lineage>
        <taxon>Eukaryota</taxon>
        <taxon>Fungi</taxon>
        <taxon>Dikarya</taxon>
        <taxon>Ascomycota</taxon>
        <taxon>Pezizomycotina</taxon>
        <taxon>Sordariomycetes</taxon>
        <taxon>Hypocreomycetidae</taxon>
        <taxon>Hypocreales</taxon>
        <taxon>Clavicipitaceae</taxon>
        <taxon>Claviceps</taxon>
    </lineage>
</organism>
<sequence length="533" mass="58474">MRWQFLVSIASVAAHSLARSLDGDVSAAQIAESDGSMGRRFLNDKTRKYLLNGKGIPDVDFDIGEAYAGQMSITPDANGTDKFFFWFQPSTNPAAAKEIVIWLNGGPGCSSLEGLLQENGPFSWQYGTFKPVQNPWSWNRLTNMLWVEQPISTGFSTGKVTATSEEDAARQFLGFFRNFVETFSMQGFKVYITGESYAGMYCPYIASAMIDAKDTTHFNLKGMMVYDPEFIDGRVGEITIVPFVEHNRNLMPLNDSFIQAIHETDRKCGYADVREKYLTYPARGLLPDPLPGVDPKTGKPLPGCGDYELSTLIQTAATAVNPCFDIYQIATTCPVLWDVLGFPGSFNYLPKGASIYFNRPDVKQAINAPLDRNWSSCSSTSVFVDYDTSPWSSASIFGKVIDATKNVIIGHGTLDFLFTTNTTLMAIQNMTFGGKLGFEKKPHEPFYVPYHQRGADSSIAGAGVFGTAHTERGLTYVGVSLAGHMVPQYAPSAAYRHVEFLLGRVDSLNSTKPFTTDPFVAQSKGPLGEGTAS</sequence>
<comment type="similarity">
    <text evidence="1 7">Belongs to the peptidase S10 family.</text>
</comment>
<keyword evidence="2 7" id="KW-0121">Carboxypeptidase</keyword>
<evidence type="ECO:0000313" key="8">
    <source>
        <dbReference type="EMBL" id="KAG5936066.1"/>
    </source>
</evidence>
<dbReference type="PRINTS" id="PR00724">
    <property type="entry name" value="CRBOXYPTASEC"/>
</dbReference>
<evidence type="ECO:0000256" key="4">
    <source>
        <dbReference type="ARBA" id="ARBA00022729"/>
    </source>
</evidence>
<evidence type="ECO:0000256" key="5">
    <source>
        <dbReference type="ARBA" id="ARBA00022801"/>
    </source>
</evidence>
<dbReference type="GO" id="GO:0006508">
    <property type="term" value="P:proteolysis"/>
    <property type="evidence" value="ECO:0007669"/>
    <property type="project" value="UniProtKB-KW"/>
</dbReference>
<accession>A0A9P7SGZ5</accession>
<comment type="caution">
    <text evidence="8">The sequence shown here is derived from an EMBL/GenBank/DDBJ whole genome shotgun (WGS) entry which is preliminary data.</text>
</comment>
<dbReference type="FunFam" id="3.40.50.1820:FF:000118">
    <property type="entry name" value="Carboxypeptidase"/>
    <property type="match status" value="1"/>
</dbReference>
<reference evidence="8 9" key="1">
    <citation type="journal article" date="2020" name="bioRxiv">
        <title>Whole genome comparisons of ergot fungi reveals the divergence and evolution of species within the genus Claviceps are the result of varying mechanisms driving genome evolution and host range expansion.</title>
        <authorList>
            <person name="Wyka S.A."/>
            <person name="Mondo S.J."/>
            <person name="Liu M."/>
            <person name="Dettman J."/>
            <person name="Nalam V."/>
            <person name="Broders K.D."/>
        </authorList>
    </citation>
    <scope>NUCLEOTIDE SEQUENCE [LARGE SCALE GENOMIC DNA]</scope>
    <source>
        <strain evidence="8 9">CCC 1485</strain>
    </source>
</reference>
<dbReference type="InterPro" id="IPR018202">
    <property type="entry name" value="Ser_caboxypep_ser_AS"/>
</dbReference>
<feature type="chain" id="PRO_5040536049" description="Carboxypeptidase" evidence="7">
    <location>
        <begin position="19"/>
        <end position="533"/>
    </location>
</feature>
<keyword evidence="5 7" id="KW-0378">Hydrolase</keyword>
<name>A0A9P7SGZ5_9HYPO</name>
<dbReference type="AlphaFoldDB" id="A0A9P7SGZ5"/>
<evidence type="ECO:0000256" key="1">
    <source>
        <dbReference type="ARBA" id="ARBA00009431"/>
    </source>
</evidence>
<dbReference type="Proteomes" id="UP000706124">
    <property type="component" value="Unassembled WGS sequence"/>
</dbReference>
<keyword evidence="4 7" id="KW-0732">Signal</keyword>
<protein>
    <recommendedName>
        <fullName evidence="7">Carboxypeptidase</fullName>
        <ecNumber evidence="7">3.4.16.-</ecNumber>
    </recommendedName>
</protein>
<dbReference type="InterPro" id="IPR029058">
    <property type="entry name" value="AB_hydrolase_fold"/>
</dbReference>
<evidence type="ECO:0000313" key="9">
    <source>
        <dbReference type="Proteomes" id="UP000706124"/>
    </source>
</evidence>
<gene>
    <name evidence="8" type="ORF">E4U60_002811</name>
</gene>
<evidence type="ECO:0000256" key="2">
    <source>
        <dbReference type="ARBA" id="ARBA00022645"/>
    </source>
</evidence>
<proteinExistence type="inferred from homology"/>
<dbReference type="EMBL" id="SRPO01000231">
    <property type="protein sequence ID" value="KAG5936066.1"/>
    <property type="molecule type" value="Genomic_DNA"/>
</dbReference>
<evidence type="ECO:0000256" key="7">
    <source>
        <dbReference type="RuleBase" id="RU361156"/>
    </source>
</evidence>